<dbReference type="Pfam" id="PF05145">
    <property type="entry name" value="AbrB"/>
    <property type="match status" value="1"/>
</dbReference>
<dbReference type="PANTHER" id="PTHR38457:SF1">
    <property type="entry name" value="REGULATOR ABRB-RELATED"/>
    <property type="match status" value="1"/>
</dbReference>
<dbReference type="PIRSF" id="PIRSF038991">
    <property type="entry name" value="Protein_AbrB"/>
    <property type="match status" value="1"/>
</dbReference>
<comment type="caution">
    <text evidence="2">The sequence shown here is derived from an EMBL/GenBank/DDBJ whole genome shotgun (WGS) entry which is preliminary data.</text>
</comment>
<keyword evidence="1" id="KW-0812">Transmembrane</keyword>
<dbReference type="PANTHER" id="PTHR38457">
    <property type="entry name" value="REGULATOR ABRB-RELATED"/>
    <property type="match status" value="1"/>
</dbReference>
<feature type="transmembrane region" description="Helical" evidence="1">
    <location>
        <begin position="329"/>
        <end position="350"/>
    </location>
</feature>
<accession>A0A7X4LLF9</accession>
<evidence type="ECO:0000256" key="1">
    <source>
        <dbReference type="SAM" id="Phobius"/>
    </source>
</evidence>
<name>A0A7X4LLF9_9VIBR</name>
<evidence type="ECO:0000313" key="3">
    <source>
        <dbReference type="Proteomes" id="UP000462621"/>
    </source>
</evidence>
<evidence type="ECO:0000313" key="2">
    <source>
        <dbReference type="EMBL" id="MZI94138.1"/>
    </source>
</evidence>
<dbReference type="GO" id="GO:0010468">
    <property type="term" value="P:regulation of gene expression"/>
    <property type="evidence" value="ECO:0007669"/>
    <property type="project" value="InterPro"/>
</dbReference>
<proteinExistence type="predicted"/>
<dbReference type="NCBIfam" id="TIGR03082">
    <property type="entry name" value="Gneg_AbrB_dup"/>
    <property type="match status" value="2"/>
</dbReference>
<sequence length="364" mass="39890">MSFISTHLPVQKRETRWVLLGVLSLMISIALQYLGLPASFLLGPMFVAILFAQKNIVMQPTKPLIRCCQGTIGVMISLALPLDAISNISQHLLLFFGGVLSVLIASTVLSGILAYRRVVPGTVAIWGSSPGAATVMTLMAQDYGADVRLVALMQYLRVIMVSLAAVLVTHFFMPNIAGNQDHQLHLYETVQWANFVKTLVLIAVSVIASKYLKLPSGPLIIAILLGIAVNYWGWFQIDLPTPFLFFCYAIIGWNIGARFTGEATRYAIKIMPNIFFSILLLIGFCSLLSVGLVRYFGIDPLTAYLAMSPGGADSIAIIASTSSNVDVSFIMAMQTCRLFFMLIFGPLLATKAAQIVEHYRENRN</sequence>
<keyword evidence="1" id="KW-0472">Membrane</keyword>
<dbReference type="AlphaFoldDB" id="A0A7X4LLF9"/>
<gene>
    <name evidence="2" type="ORF">F9817_13140</name>
</gene>
<feature type="transmembrane region" description="Helical" evidence="1">
    <location>
        <begin position="92"/>
        <end position="115"/>
    </location>
</feature>
<dbReference type="EMBL" id="WEKT01000023">
    <property type="protein sequence ID" value="MZI94138.1"/>
    <property type="molecule type" value="Genomic_DNA"/>
</dbReference>
<organism evidence="2 3">
    <name type="scientific">Vibrio eleionomae</name>
    <dbReference type="NCBI Taxonomy" id="2653505"/>
    <lineage>
        <taxon>Bacteria</taxon>
        <taxon>Pseudomonadati</taxon>
        <taxon>Pseudomonadota</taxon>
        <taxon>Gammaproteobacteria</taxon>
        <taxon>Vibrionales</taxon>
        <taxon>Vibrionaceae</taxon>
        <taxon>Vibrio</taxon>
    </lineage>
</organism>
<feature type="transmembrane region" description="Helical" evidence="1">
    <location>
        <begin position="243"/>
        <end position="261"/>
    </location>
</feature>
<protein>
    <submittedName>
        <fullName evidence="2">AbrB family transcriptional regulator</fullName>
    </submittedName>
</protein>
<dbReference type="InterPro" id="IPR017516">
    <property type="entry name" value="AbrB_dup"/>
</dbReference>
<keyword evidence="1" id="KW-1133">Transmembrane helix</keyword>
<reference evidence="2 3" key="1">
    <citation type="submission" date="2019-10" db="EMBL/GenBank/DDBJ databases">
        <title>Vibrio sp. nov. isolated from a shrimp pond.</title>
        <authorList>
            <person name="Gomez-Gil B."/>
            <person name="Enciso-Ibarra J."/>
            <person name="Enciso-Ibarra K."/>
            <person name="Bolan-Mejia C."/>
        </authorList>
    </citation>
    <scope>NUCLEOTIDE SEQUENCE [LARGE SCALE GENOMIC DNA]</scope>
    <source>
        <strain evidence="2 3">CAIM 722</strain>
    </source>
</reference>
<dbReference type="InterPro" id="IPR007820">
    <property type="entry name" value="AbrB_fam"/>
</dbReference>
<feature type="transmembrane region" description="Helical" evidence="1">
    <location>
        <begin position="192"/>
        <end position="212"/>
    </location>
</feature>
<feature type="transmembrane region" description="Helical" evidence="1">
    <location>
        <begin position="63"/>
        <end position="80"/>
    </location>
</feature>
<dbReference type="RefSeq" id="WP_161156257.1">
    <property type="nucleotide sequence ID" value="NZ_WEKT01000023.1"/>
</dbReference>
<keyword evidence="3" id="KW-1185">Reference proteome</keyword>
<feature type="transmembrane region" description="Helical" evidence="1">
    <location>
        <begin position="18"/>
        <end position="51"/>
    </location>
</feature>
<dbReference type="GO" id="GO:0016020">
    <property type="term" value="C:membrane"/>
    <property type="evidence" value="ECO:0007669"/>
    <property type="project" value="InterPro"/>
</dbReference>
<feature type="transmembrane region" description="Helical" evidence="1">
    <location>
        <begin position="152"/>
        <end position="172"/>
    </location>
</feature>
<feature type="transmembrane region" description="Helical" evidence="1">
    <location>
        <begin position="273"/>
        <end position="297"/>
    </location>
</feature>
<feature type="transmembrane region" description="Helical" evidence="1">
    <location>
        <begin position="219"/>
        <end position="237"/>
    </location>
</feature>
<dbReference type="Proteomes" id="UP000462621">
    <property type="component" value="Unassembled WGS sequence"/>
</dbReference>